<gene>
    <name evidence="2" type="ordered locus">Pnap_4766</name>
</gene>
<proteinExistence type="predicted"/>
<dbReference type="HOGENOM" id="CLU_173285_0_0_4"/>
<sequence length="101" mass="11614">MYRKDLMRFYLFQPQTERHIRKSLEYLEEAKVSRVEHQVAAEHHRALTAMYAQRISRIEAEISDALQASSKSSLPVQAADNESVRPKSDSVVIYPSRASHA</sequence>
<accession>A1VWZ7</accession>
<dbReference type="EMBL" id="CP000534">
    <property type="protein sequence ID" value="ABM40175.1"/>
    <property type="molecule type" value="Genomic_DNA"/>
</dbReference>
<reference evidence="3" key="1">
    <citation type="journal article" date="2009" name="Environ. Microbiol.">
        <title>The genome of Polaromonas naphthalenivorans strain CJ2, isolated from coal tar-contaminated sediment, reveals physiological and metabolic versatility and evolution through extensive horizontal gene transfer.</title>
        <authorList>
            <person name="Yagi J.M."/>
            <person name="Sims D."/>
            <person name="Brettin T."/>
            <person name="Bruce D."/>
            <person name="Madsen E.L."/>
        </authorList>
    </citation>
    <scope>NUCLEOTIDE SEQUENCE [LARGE SCALE GENOMIC DNA]</scope>
    <source>
        <strain evidence="3">CJ2</strain>
        <plasmid evidence="3">Plasmid pPNAP05</plasmid>
    </source>
</reference>
<evidence type="ECO:0000256" key="1">
    <source>
        <dbReference type="SAM" id="MobiDB-lite"/>
    </source>
</evidence>
<keyword evidence="2" id="KW-0614">Plasmid</keyword>
<dbReference type="Proteomes" id="UP000000644">
    <property type="component" value="Plasmid pPNAP05"/>
</dbReference>
<feature type="region of interest" description="Disordered" evidence="1">
    <location>
        <begin position="69"/>
        <end position="101"/>
    </location>
</feature>
<name>A1VWZ7_POLNA</name>
<dbReference type="KEGG" id="pna:Pnap_4766"/>
<protein>
    <submittedName>
        <fullName evidence="2">Uncharacterized protein</fullName>
    </submittedName>
</protein>
<evidence type="ECO:0000313" key="2">
    <source>
        <dbReference type="EMBL" id="ABM40175.1"/>
    </source>
</evidence>
<keyword evidence="3" id="KW-1185">Reference proteome</keyword>
<dbReference type="AlphaFoldDB" id="A1VWZ7"/>
<organism evidence="2 3">
    <name type="scientific">Polaromonas naphthalenivorans (strain CJ2)</name>
    <dbReference type="NCBI Taxonomy" id="365044"/>
    <lineage>
        <taxon>Bacteria</taxon>
        <taxon>Pseudomonadati</taxon>
        <taxon>Pseudomonadota</taxon>
        <taxon>Betaproteobacteria</taxon>
        <taxon>Burkholderiales</taxon>
        <taxon>Comamonadaceae</taxon>
        <taxon>Polaromonas</taxon>
    </lineage>
</organism>
<evidence type="ECO:0000313" key="3">
    <source>
        <dbReference type="Proteomes" id="UP000000644"/>
    </source>
</evidence>
<geneLocation type="plasmid" evidence="2 3">
    <name>pPNAP05</name>
</geneLocation>